<dbReference type="InterPro" id="IPR002347">
    <property type="entry name" value="SDR_fam"/>
</dbReference>
<reference evidence="4 5" key="1">
    <citation type="journal article" date="2016" name="Biochim. Biophys. Acta">
        <title>Characterization of red-shifted phycobilisomes isolated from the chlorophyll f-containing cyanobacterium Halomicronema hongdechloris.</title>
        <authorList>
            <person name="Li Y."/>
            <person name="Lin Y."/>
            <person name="Garvey C.J."/>
            <person name="Birch D."/>
            <person name="Corkery R.W."/>
            <person name="Loughlin P.C."/>
            <person name="Scheer H."/>
            <person name="Willows R.D."/>
            <person name="Chen M."/>
        </authorList>
    </citation>
    <scope>NUCLEOTIDE SEQUENCE [LARGE SCALE GENOMIC DNA]</scope>
    <source>
        <strain evidence="4 5">C2206</strain>
    </source>
</reference>
<keyword evidence="5" id="KW-1185">Reference proteome</keyword>
<dbReference type="SUPFAM" id="SSF51735">
    <property type="entry name" value="NAD(P)-binding Rossmann-fold domains"/>
    <property type="match status" value="1"/>
</dbReference>
<evidence type="ECO:0000256" key="2">
    <source>
        <dbReference type="ARBA" id="ARBA00023002"/>
    </source>
</evidence>
<dbReference type="InterPro" id="IPR020904">
    <property type="entry name" value="Sc_DH/Rdtase_CS"/>
</dbReference>
<proteinExistence type="inferred from homology"/>
<dbReference type="OrthoDB" id="9808814at2"/>
<dbReference type="AlphaFoldDB" id="A0A1Z3HNK5"/>
<dbReference type="CDD" id="cd05233">
    <property type="entry name" value="SDR_c"/>
    <property type="match status" value="1"/>
</dbReference>
<dbReference type="PRINTS" id="PR00081">
    <property type="entry name" value="GDHRDH"/>
</dbReference>
<dbReference type="PANTHER" id="PTHR44196:SF1">
    <property type="entry name" value="DEHYDROGENASE_REDUCTASE SDR FAMILY MEMBER 7B"/>
    <property type="match status" value="1"/>
</dbReference>
<evidence type="ECO:0000313" key="4">
    <source>
        <dbReference type="EMBL" id="ASC71860.1"/>
    </source>
</evidence>
<gene>
    <name evidence="4" type="ORF">XM38_028140</name>
</gene>
<name>A0A1Z3HNK5_9CYAN</name>
<dbReference type="STRING" id="1641165.XM38_08540"/>
<evidence type="ECO:0000256" key="3">
    <source>
        <dbReference type="RuleBase" id="RU000363"/>
    </source>
</evidence>
<dbReference type="KEGG" id="hhg:XM38_028140"/>
<dbReference type="InterPro" id="IPR036291">
    <property type="entry name" value="NAD(P)-bd_dom_sf"/>
</dbReference>
<keyword evidence="2" id="KW-0560">Oxidoreductase</keyword>
<dbReference type="Pfam" id="PF00106">
    <property type="entry name" value="adh_short"/>
    <property type="match status" value="1"/>
</dbReference>
<dbReference type="PANTHER" id="PTHR44196">
    <property type="entry name" value="DEHYDROGENASE/REDUCTASE SDR FAMILY MEMBER 7B"/>
    <property type="match status" value="1"/>
</dbReference>
<dbReference type="GO" id="GO:0016491">
    <property type="term" value="F:oxidoreductase activity"/>
    <property type="evidence" value="ECO:0007669"/>
    <property type="project" value="UniProtKB-KW"/>
</dbReference>
<comment type="similarity">
    <text evidence="1 3">Belongs to the short-chain dehydrogenases/reductases (SDR) family.</text>
</comment>
<dbReference type="RefSeq" id="WP_080807693.1">
    <property type="nucleotide sequence ID" value="NZ_CP021983.2"/>
</dbReference>
<dbReference type="Proteomes" id="UP000191901">
    <property type="component" value="Chromosome"/>
</dbReference>
<evidence type="ECO:0000256" key="1">
    <source>
        <dbReference type="ARBA" id="ARBA00006484"/>
    </source>
</evidence>
<protein>
    <submittedName>
        <fullName evidence="4">Short-chain dehydrogenase family oxidoreductase</fullName>
    </submittedName>
</protein>
<dbReference type="EMBL" id="CP021983">
    <property type="protein sequence ID" value="ASC71860.1"/>
    <property type="molecule type" value="Genomic_DNA"/>
</dbReference>
<dbReference type="PRINTS" id="PR00080">
    <property type="entry name" value="SDRFAMILY"/>
</dbReference>
<dbReference type="PROSITE" id="PS00061">
    <property type="entry name" value="ADH_SHORT"/>
    <property type="match status" value="1"/>
</dbReference>
<dbReference type="GO" id="GO:0016020">
    <property type="term" value="C:membrane"/>
    <property type="evidence" value="ECO:0007669"/>
    <property type="project" value="TreeGrafter"/>
</dbReference>
<accession>A0A1Z3HNK5</accession>
<sequence length="266" mass="28918">MTQLQQAFILITGASGGFGQEFCRQLLALDGQLILTDIHGPTLEQQAAILSHSVSPGKILACLTADLASRDGCDSLYQQIQGLGYPVDVLINNAGRGCVGRLDEVPAEQWEQLMQVNLLAPMRLSALFANVMVQRRRGHIVNLSSLAGWIAPPGLVPYAASKFGLRGFSQGLARELAPYRVQVTAVYPGFSRTPILQSPRYGSLAGSMAALPDWLVSEPASVIRATIRAIQRNQRQVFPDRVGPIVQRLQRFTPGLVPWLSHILDA</sequence>
<organism evidence="4 5">
    <name type="scientific">Halomicronema hongdechloris C2206</name>
    <dbReference type="NCBI Taxonomy" id="1641165"/>
    <lineage>
        <taxon>Bacteria</taxon>
        <taxon>Bacillati</taxon>
        <taxon>Cyanobacteriota</taxon>
        <taxon>Cyanophyceae</taxon>
        <taxon>Nodosilineales</taxon>
        <taxon>Nodosilineaceae</taxon>
        <taxon>Halomicronema</taxon>
    </lineage>
</organism>
<evidence type="ECO:0000313" key="5">
    <source>
        <dbReference type="Proteomes" id="UP000191901"/>
    </source>
</evidence>
<dbReference type="Gene3D" id="3.40.50.720">
    <property type="entry name" value="NAD(P)-binding Rossmann-like Domain"/>
    <property type="match status" value="1"/>
</dbReference>